<keyword evidence="3 6" id="KW-1133">Transmembrane helix</keyword>
<accession>A0A8H2VDC8</accession>
<evidence type="ECO:0000313" key="9">
    <source>
        <dbReference type="EMBL" id="CAB4253198.1"/>
    </source>
</evidence>
<organism evidence="9 10">
    <name type="scientific">Maudiozyma barnettii</name>
    <dbReference type="NCBI Taxonomy" id="61262"/>
    <lineage>
        <taxon>Eukaryota</taxon>
        <taxon>Fungi</taxon>
        <taxon>Dikarya</taxon>
        <taxon>Ascomycota</taxon>
        <taxon>Saccharomycotina</taxon>
        <taxon>Saccharomycetes</taxon>
        <taxon>Saccharomycetales</taxon>
        <taxon>Saccharomycetaceae</taxon>
        <taxon>Maudiozyma</taxon>
    </lineage>
</organism>
<evidence type="ECO:0000259" key="7">
    <source>
        <dbReference type="Pfam" id="PF11710"/>
    </source>
</evidence>
<feature type="compositionally biased region" description="Low complexity" evidence="5">
    <location>
        <begin position="340"/>
        <end position="351"/>
    </location>
</feature>
<dbReference type="SUPFAM" id="SSF81321">
    <property type="entry name" value="Family A G protein-coupled receptor-like"/>
    <property type="match status" value="1"/>
</dbReference>
<feature type="region of interest" description="Disordered" evidence="5">
    <location>
        <begin position="388"/>
        <end position="409"/>
    </location>
</feature>
<feature type="region of interest" description="Disordered" evidence="5">
    <location>
        <begin position="725"/>
        <end position="805"/>
    </location>
</feature>
<evidence type="ECO:0000256" key="6">
    <source>
        <dbReference type="SAM" id="Phobius"/>
    </source>
</evidence>
<dbReference type="InterPro" id="IPR022596">
    <property type="entry name" value="GPR1/2/3_C"/>
</dbReference>
<feature type="transmembrane region" description="Helical" evidence="6">
    <location>
        <begin position="151"/>
        <end position="172"/>
    </location>
</feature>
<evidence type="ECO:0000259" key="8">
    <source>
        <dbReference type="Pfam" id="PF11970"/>
    </source>
</evidence>
<feature type="region of interest" description="Disordered" evidence="5">
    <location>
        <begin position="330"/>
        <end position="358"/>
    </location>
</feature>
<gene>
    <name evidence="9" type="ORF">KABA2_02S13970</name>
</gene>
<sequence length="826" mass="96356">MILNTTTVNVALGLPGMTSTFNGFQLIRMRVLAIVAASSSIVAGLIGMHYLMLADRRKRMFRHEMILFLIVCDFLKALVLVIYPVVILIDEYHYSNPVFFNILGWFTAFSIEGADFAIIFVAVHFGLLIFKPNWRWKNTRTGNLEGGLYKYKFIIWPVTFIVPSVMASLVFIDYNIINYDMVTDKVRIIQDNNNYDFKFEPRRGGYKPWSAWCYLPPTPLWYKYVLSWGLRYVLILSIFGIYFAIYIYVIQETKRIRKQLGDFNPNDKDGSGSRKVKKKRPFWQKIVYVPFIKLWDLVMGFFSLSIVDQMSSDSDSDSKSLGMDFIKKPLQKRNTHDNENNNNNEIGQNSNKHNVDTTSDSYSLNDQITFPDSIRNEFSGSNNTAADIENSHEHGSVPTTPFRSNHDSYEMTNMTPPNDARTNSNSADKVDLTDVRLNFQRETYNKMKRRRMQVQKNLRFIFIYPFSYLVIWSFPIASDISQTRHEVVHGPIVWLTYLDTFIRPLSCLIHTFVFIFREKPWNLAWNVVETSFLFDEYKGRGKMTEEKIMALCNSDLGKRGWFYRGRWSKLGCWKHQPQFWKRALWYIGITIKGIFQFKIVYHDNCNDSEYWSRYYFAEDTSNIITTNSHGNQGDMESPNSKHPTRPETVVSFSTNTSNAINNHEFNEDKFTINVPWYWRVLHYFPMLHGIDLDELNRSLYLNYENDTELMGPGFELALNKLAKTTTSNTSENSQSQDNMSENPFNNIPTHNLPESFNHESNNSIHSISQDPRNNRPSTTLHFDDSTNFSTYPTTRRKRRDSRYDQDILEQDGDGMDILTFLKGPGV</sequence>
<keyword evidence="9" id="KW-0675">Receptor</keyword>
<proteinExistence type="predicted"/>
<dbReference type="PANTHER" id="PTHR23112:SF37">
    <property type="entry name" value="G PROTEIN-COUPLED RECEPTOR GPR1"/>
    <property type="match status" value="1"/>
</dbReference>
<feature type="domain" description="Glucose receptor Git3-like N-terminal" evidence="7">
    <location>
        <begin position="28"/>
        <end position="256"/>
    </location>
</feature>
<feature type="transmembrane region" description="Helical" evidence="6">
    <location>
        <begin position="31"/>
        <end position="53"/>
    </location>
</feature>
<keyword evidence="4 6" id="KW-0472">Membrane</keyword>
<dbReference type="GO" id="GO:0007189">
    <property type="term" value="P:adenylate cyclase-activating G protein-coupled receptor signaling pathway"/>
    <property type="evidence" value="ECO:0007669"/>
    <property type="project" value="TreeGrafter"/>
</dbReference>
<dbReference type="Pfam" id="PF11710">
    <property type="entry name" value="Git3"/>
    <property type="match status" value="1"/>
</dbReference>
<dbReference type="Proteomes" id="UP000644660">
    <property type="component" value="Unassembled WGS sequence"/>
</dbReference>
<dbReference type="InterPro" id="IPR023041">
    <property type="entry name" value="Glucose_rcpt_Git3-like_N"/>
</dbReference>
<evidence type="ECO:0000256" key="3">
    <source>
        <dbReference type="ARBA" id="ARBA00022989"/>
    </source>
</evidence>
<feature type="compositionally biased region" description="Polar residues" evidence="5">
    <location>
        <begin position="737"/>
        <end position="749"/>
    </location>
</feature>
<evidence type="ECO:0000256" key="1">
    <source>
        <dbReference type="ARBA" id="ARBA00004141"/>
    </source>
</evidence>
<feature type="transmembrane region" description="Helical" evidence="6">
    <location>
        <begin position="229"/>
        <end position="249"/>
    </location>
</feature>
<feature type="compositionally biased region" description="Low complexity" evidence="5">
    <location>
        <begin position="754"/>
        <end position="768"/>
    </location>
</feature>
<name>A0A8H2VDC8_9SACH</name>
<dbReference type="GO" id="GO:0005886">
    <property type="term" value="C:plasma membrane"/>
    <property type="evidence" value="ECO:0007669"/>
    <property type="project" value="TreeGrafter"/>
</dbReference>
<keyword evidence="2 6" id="KW-0812">Transmembrane</keyword>
<evidence type="ECO:0000256" key="4">
    <source>
        <dbReference type="ARBA" id="ARBA00023136"/>
    </source>
</evidence>
<feature type="domain" description="G protein-coupled receptor GPR1/2/3 C-terminal" evidence="8">
    <location>
        <begin position="448"/>
        <end position="522"/>
    </location>
</feature>
<dbReference type="PANTHER" id="PTHR23112">
    <property type="entry name" value="G PROTEIN-COUPLED RECEPTOR 157-RELATED"/>
    <property type="match status" value="1"/>
</dbReference>
<protein>
    <submittedName>
        <fullName evidence="9">Similar to Saccharomyces cerevisiae YDL035C GPR1 Plasma membrane G protein coupled receptor (GPCR) that interacts with the heterotrimeric G protein alpha subunit, Gpa2p, and with Plc1p</fullName>
    </submittedName>
</protein>
<dbReference type="RefSeq" id="XP_041405236.1">
    <property type="nucleotide sequence ID" value="XM_041549302.1"/>
</dbReference>
<comment type="caution">
    <text evidence="9">The sequence shown here is derived from an EMBL/GenBank/DDBJ whole genome shotgun (WGS) entry which is preliminary data.</text>
</comment>
<dbReference type="GeneID" id="64856354"/>
<evidence type="ECO:0000256" key="2">
    <source>
        <dbReference type="ARBA" id="ARBA00022692"/>
    </source>
</evidence>
<dbReference type="Gene3D" id="1.20.1070.10">
    <property type="entry name" value="Rhodopsin 7-helix transmembrane proteins"/>
    <property type="match status" value="1"/>
</dbReference>
<evidence type="ECO:0000313" key="10">
    <source>
        <dbReference type="Proteomes" id="UP000644660"/>
    </source>
</evidence>
<keyword evidence="10" id="KW-1185">Reference proteome</keyword>
<comment type="subcellular location">
    <subcellularLocation>
        <location evidence="1">Membrane</location>
        <topology evidence="1">Multi-pass membrane protein</topology>
    </subcellularLocation>
</comment>
<dbReference type="AlphaFoldDB" id="A0A8H2VDC8"/>
<feature type="transmembrane region" description="Helical" evidence="6">
    <location>
        <begin position="65"/>
        <end position="89"/>
    </location>
</feature>
<dbReference type="OrthoDB" id="5368598at2759"/>
<dbReference type="EMBL" id="CAEFZW010000002">
    <property type="protein sequence ID" value="CAB4253198.1"/>
    <property type="molecule type" value="Genomic_DNA"/>
</dbReference>
<feature type="transmembrane region" description="Helical" evidence="6">
    <location>
        <begin position="109"/>
        <end position="130"/>
    </location>
</feature>
<evidence type="ECO:0000256" key="5">
    <source>
        <dbReference type="SAM" id="MobiDB-lite"/>
    </source>
</evidence>
<dbReference type="Pfam" id="PF11970">
    <property type="entry name" value="GPR_Gpa2_C"/>
    <property type="match status" value="1"/>
</dbReference>
<feature type="transmembrane region" description="Helical" evidence="6">
    <location>
        <begin position="457"/>
        <end position="474"/>
    </location>
</feature>
<reference evidence="9 10" key="1">
    <citation type="submission" date="2020-05" db="EMBL/GenBank/DDBJ databases">
        <authorList>
            <person name="Casaregola S."/>
            <person name="Devillers H."/>
            <person name="Grondin C."/>
        </authorList>
    </citation>
    <scope>NUCLEOTIDE SEQUENCE [LARGE SCALE GENOMIC DNA]</scope>
    <source>
        <strain evidence="9 10">CLIB 1767</strain>
    </source>
</reference>
<feature type="compositionally biased region" description="Polar residues" evidence="5">
    <location>
        <begin position="769"/>
        <end position="793"/>
    </location>
</feature>
<feature type="compositionally biased region" description="Low complexity" evidence="5">
    <location>
        <begin position="725"/>
        <end position="736"/>
    </location>
</feature>
<dbReference type="GO" id="GO:0004930">
    <property type="term" value="F:G protein-coupled receptor activity"/>
    <property type="evidence" value="ECO:0007669"/>
    <property type="project" value="TreeGrafter"/>
</dbReference>